<reference evidence="8" key="1">
    <citation type="submission" date="2021-05" db="EMBL/GenBank/DDBJ databases">
        <authorList>
            <person name="Arsene-Ploetze F."/>
        </authorList>
    </citation>
    <scope>NUCLEOTIDE SEQUENCE</scope>
    <source>
        <strain evidence="8">DSM 42138</strain>
    </source>
</reference>
<dbReference type="Pfam" id="PF12823">
    <property type="entry name" value="DUF3817"/>
    <property type="match status" value="1"/>
</dbReference>
<feature type="transmembrane region" description="Helical" evidence="6">
    <location>
        <begin position="89"/>
        <end position="108"/>
    </location>
</feature>
<dbReference type="AlphaFoldDB" id="A0A9W4DQN3"/>
<comment type="subcellular location">
    <subcellularLocation>
        <location evidence="1">Cell membrane</location>
        <topology evidence="1">Multi-pass membrane protein</topology>
    </subcellularLocation>
</comment>
<dbReference type="GO" id="GO:0005886">
    <property type="term" value="C:plasma membrane"/>
    <property type="evidence" value="ECO:0007669"/>
    <property type="project" value="UniProtKB-SubCell"/>
</dbReference>
<comment type="caution">
    <text evidence="8">The sequence shown here is derived from an EMBL/GenBank/DDBJ whole genome shotgun (WGS) entry which is preliminary data.</text>
</comment>
<sequence length="133" mass="14446">MIAFTRPRTVTTALTVRFPVDLKTAGALRRLRLISAPEAVSFLLLLVCSVLKRTTDFNAVPVMGMVHGVLFIGYVVLWALAWNRARWGFGRAALLFVLSVLPTGGFFAERTLARECEAVVVAARADAQQAVGA</sequence>
<evidence type="ECO:0000256" key="1">
    <source>
        <dbReference type="ARBA" id="ARBA00004651"/>
    </source>
</evidence>
<evidence type="ECO:0000256" key="6">
    <source>
        <dbReference type="SAM" id="Phobius"/>
    </source>
</evidence>
<keyword evidence="9" id="KW-1185">Reference proteome</keyword>
<evidence type="ECO:0000313" key="9">
    <source>
        <dbReference type="Proteomes" id="UP001152519"/>
    </source>
</evidence>
<evidence type="ECO:0000256" key="5">
    <source>
        <dbReference type="ARBA" id="ARBA00023136"/>
    </source>
</evidence>
<protein>
    <submittedName>
        <fullName evidence="8">Integral membrane protein</fullName>
    </submittedName>
</protein>
<dbReference type="InterPro" id="IPR023845">
    <property type="entry name" value="DUF3817_TM"/>
</dbReference>
<accession>A0A9W4DQN3</accession>
<dbReference type="PANTHER" id="PTHR40077">
    <property type="entry name" value="MEMBRANE PROTEIN-RELATED"/>
    <property type="match status" value="1"/>
</dbReference>
<evidence type="ECO:0000256" key="3">
    <source>
        <dbReference type="ARBA" id="ARBA00022692"/>
    </source>
</evidence>
<evidence type="ECO:0000259" key="7">
    <source>
        <dbReference type="Pfam" id="PF12823"/>
    </source>
</evidence>
<gene>
    <name evidence="8" type="ORF">SCOCK_250078</name>
</gene>
<keyword evidence="2" id="KW-1003">Cell membrane</keyword>
<dbReference type="NCBIfam" id="TIGR03954">
    <property type="entry name" value="integ_memb_HG"/>
    <property type="match status" value="1"/>
</dbReference>
<evidence type="ECO:0000313" key="8">
    <source>
        <dbReference type="EMBL" id="CAG6394259.1"/>
    </source>
</evidence>
<dbReference type="PANTHER" id="PTHR40077:SF1">
    <property type="entry name" value="MEMBRANE PROTEIN"/>
    <property type="match status" value="1"/>
</dbReference>
<proteinExistence type="predicted"/>
<dbReference type="EMBL" id="CAJSLV010000054">
    <property type="protein sequence ID" value="CAG6394259.1"/>
    <property type="molecule type" value="Genomic_DNA"/>
</dbReference>
<organism evidence="8 9">
    <name type="scientific">Actinacidiphila cocklensis</name>
    <dbReference type="NCBI Taxonomy" id="887465"/>
    <lineage>
        <taxon>Bacteria</taxon>
        <taxon>Bacillati</taxon>
        <taxon>Actinomycetota</taxon>
        <taxon>Actinomycetes</taxon>
        <taxon>Kitasatosporales</taxon>
        <taxon>Streptomycetaceae</taxon>
        <taxon>Actinacidiphila</taxon>
    </lineage>
</organism>
<keyword evidence="3 6" id="KW-0812">Transmembrane</keyword>
<keyword evidence="5 6" id="KW-0472">Membrane</keyword>
<evidence type="ECO:0000256" key="4">
    <source>
        <dbReference type="ARBA" id="ARBA00022989"/>
    </source>
</evidence>
<keyword evidence="4 6" id="KW-1133">Transmembrane helix</keyword>
<dbReference type="Proteomes" id="UP001152519">
    <property type="component" value="Unassembled WGS sequence"/>
</dbReference>
<feature type="transmembrane region" description="Helical" evidence="6">
    <location>
        <begin position="64"/>
        <end position="82"/>
    </location>
</feature>
<feature type="domain" description="DUF3817" evidence="7">
    <location>
        <begin position="28"/>
        <end position="114"/>
    </location>
</feature>
<evidence type="ECO:0000256" key="2">
    <source>
        <dbReference type="ARBA" id="ARBA00022475"/>
    </source>
</evidence>
<name>A0A9W4DQN3_9ACTN</name>